<protein>
    <recommendedName>
        <fullName evidence="1">Fungal lipase-type domain-containing protein</fullName>
    </recommendedName>
</protein>
<dbReference type="SUPFAM" id="SSF53474">
    <property type="entry name" value="alpha/beta-Hydrolases"/>
    <property type="match status" value="1"/>
</dbReference>
<dbReference type="GO" id="GO:0006629">
    <property type="term" value="P:lipid metabolic process"/>
    <property type="evidence" value="ECO:0007669"/>
    <property type="project" value="InterPro"/>
</dbReference>
<reference evidence="2 3" key="1">
    <citation type="journal article" date="2024" name="Nat. Commun.">
        <title>Phylogenomics reveals the evolutionary origins of lichenization in chlorophyte algae.</title>
        <authorList>
            <person name="Puginier C."/>
            <person name="Libourel C."/>
            <person name="Otte J."/>
            <person name="Skaloud P."/>
            <person name="Haon M."/>
            <person name="Grisel S."/>
            <person name="Petersen M."/>
            <person name="Berrin J.G."/>
            <person name="Delaux P.M."/>
            <person name="Dal Grande F."/>
            <person name="Keller J."/>
        </authorList>
    </citation>
    <scope>NUCLEOTIDE SEQUENCE [LARGE SCALE GENOMIC DNA]</scope>
    <source>
        <strain evidence="2 3">SAG 2523</strain>
    </source>
</reference>
<keyword evidence="3" id="KW-1185">Reference proteome</keyword>
<dbReference type="AlphaFoldDB" id="A0AAW1T796"/>
<sequence length="368" mass="40280">MATNTKAFLKNVALLAAVPLQEGANLAHELRHAKVCQEEKKLRKQASEKPESLREELLSDTDFLTIETPRGLIKRCALESFEAYHQKPVGFRSRTRASHERMHLNFWEGSRTVFIAFKGTEGLTDTVMDLMVVNKNAHGVDSQVTVHTGFKLIWEGLRAVLVDENQPIGRALKNLLNPNLPMKNSRATVICTGHSLGGAVATLCASWLKQREPNALVYCVTFGSPRVGSAAFADLYHRDVGLDRHYRVVNKADPVSKMPSSKGYHHVGTEIAQPKGSQTIVSNATLEGKAIPAECLLDGSVLFHTGDHSLSAYVNWLFNNPFAPNLCSPFTDGPLKLISMPDPLGPEAMKASQIVNAANGLIGAILRK</sequence>
<feature type="domain" description="Fungal lipase-type" evidence="1">
    <location>
        <begin position="114"/>
        <end position="260"/>
    </location>
</feature>
<dbReference type="PANTHER" id="PTHR45856">
    <property type="entry name" value="ALPHA/BETA-HYDROLASES SUPERFAMILY PROTEIN"/>
    <property type="match status" value="1"/>
</dbReference>
<evidence type="ECO:0000313" key="2">
    <source>
        <dbReference type="EMBL" id="KAK9864359.1"/>
    </source>
</evidence>
<evidence type="ECO:0000259" key="1">
    <source>
        <dbReference type="Pfam" id="PF01764"/>
    </source>
</evidence>
<name>A0AAW1T796_9CHLO</name>
<evidence type="ECO:0000313" key="3">
    <source>
        <dbReference type="Proteomes" id="UP001485043"/>
    </source>
</evidence>
<dbReference type="InterPro" id="IPR051218">
    <property type="entry name" value="Sec_MonoDiacylglyc_Lipase"/>
</dbReference>
<proteinExistence type="predicted"/>
<gene>
    <name evidence="2" type="ORF">WJX84_003425</name>
</gene>
<dbReference type="Pfam" id="PF01764">
    <property type="entry name" value="Lipase_3"/>
    <property type="match status" value="1"/>
</dbReference>
<dbReference type="PANTHER" id="PTHR45856:SF11">
    <property type="entry name" value="FUNGAL LIPASE-LIKE DOMAIN-CONTAINING PROTEIN"/>
    <property type="match status" value="1"/>
</dbReference>
<dbReference type="Proteomes" id="UP001485043">
    <property type="component" value="Unassembled WGS sequence"/>
</dbReference>
<organism evidence="2 3">
    <name type="scientific">Apatococcus fuscideae</name>
    <dbReference type="NCBI Taxonomy" id="2026836"/>
    <lineage>
        <taxon>Eukaryota</taxon>
        <taxon>Viridiplantae</taxon>
        <taxon>Chlorophyta</taxon>
        <taxon>core chlorophytes</taxon>
        <taxon>Trebouxiophyceae</taxon>
        <taxon>Chlorellales</taxon>
        <taxon>Chlorellaceae</taxon>
        <taxon>Apatococcus</taxon>
    </lineage>
</organism>
<dbReference type="EMBL" id="JALJOV010000363">
    <property type="protein sequence ID" value="KAK9864359.1"/>
    <property type="molecule type" value="Genomic_DNA"/>
</dbReference>
<dbReference type="Gene3D" id="3.40.50.1820">
    <property type="entry name" value="alpha/beta hydrolase"/>
    <property type="match status" value="1"/>
</dbReference>
<dbReference type="InterPro" id="IPR002921">
    <property type="entry name" value="Fungal_lipase-type"/>
</dbReference>
<dbReference type="CDD" id="cd00519">
    <property type="entry name" value="Lipase_3"/>
    <property type="match status" value="1"/>
</dbReference>
<dbReference type="InterPro" id="IPR029058">
    <property type="entry name" value="AB_hydrolase_fold"/>
</dbReference>
<accession>A0AAW1T796</accession>
<comment type="caution">
    <text evidence="2">The sequence shown here is derived from an EMBL/GenBank/DDBJ whole genome shotgun (WGS) entry which is preliminary data.</text>
</comment>